<dbReference type="EMBL" id="PVNG01000045">
    <property type="protein sequence ID" value="PRX46313.1"/>
    <property type="molecule type" value="Genomic_DNA"/>
</dbReference>
<dbReference type="AlphaFoldDB" id="A0A2T0LS03"/>
<evidence type="ECO:0000313" key="2">
    <source>
        <dbReference type="EMBL" id="PRX46313.1"/>
    </source>
</evidence>
<reference evidence="2 3" key="1">
    <citation type="submission" date="2018-03" db="EMBL/GenBank/DDBJ databases">
        <title>Genomic Encyclopedia of Type Strains, Phase III (KMG-III): the genomes of soil and plant-associated and newly described type strains.</title>
        <authorList>
            <person name="Whitman W."/>
        </authorList>
    </citation>
    <scope>NUCLEOTIDE SEQUENCE [LARGE SCALE GENOMIC DNA]</scope>
    <source>
        <strain evidence="2 3">CGMCC 4.7104</strain>
    </source>
</reference>
<feature type="region of interest" description="Disordered" evidence="1">
    <location>
        <begin position="25"/>
        <end position="44"/>
    </location>
</feature>
<accession>A0A2T0LS03</accession>
<sequence length="44" mass="4767">MCSWTGAVDFLVARGHDEATVVNTTGDWRNSRSGVSDNGRLRDG</sequence>
<keyword evidence="3" id="KW-1185">Reference proteome</keyword>
<evidence type="ECO:0000313" key="3">
    <source>
        <dbReference type="Proteomes" id="UP000238312"/>
    </source>
</evidence>
<name>A0A2T0LS03_9ACTN</name>
<gene>
    <name evidence="2" type="ORF">B0I32_1452</name>
</gene>
<protein>
    <submittedName>
        <fullName evidence="2">Uncharacterized protein</fullName>
    </submittedName>
</protein>
<proteinExistence type="predicted"/>
<evidence type="ECO:0000256" key="1">
    <source>
        <dbReference type="SAM" id="MobiDB-lite"/>
    </source>
</evidence>
<dbReference type="Proteomes" id="UP000238312">
    <property type="component" value="Unassembled WGS sequence"/>
</dbReference>
<comment type="caution">
    <text evidence="2">The sequence shown here is derived from an EMBL/GenBank/DDBJ whole genome shotgun (WGS) entry which is preliminary data.</text>
</comment>
<feature type="compositionally biased region" description="Polar residues" evidence="1">
    <location>
        <begin position="25"/>
        <end position="36"/>
    </location>
</feature>
<organism evidence="2 3">
    <name type="scientific">Nonomuraea fuscirosea</name>
    <dbReference type="NCBI Taxonomy" id="1291556"/>
    <lineage>
        <taxon>Bacteria</taxon>
        <taxon>Bacillati</taxon>
        <taxon>Actinomycetota</taxon>
        <taxon>Actinomycetes</taxon>
        <taxon>Streptosporangiales</taxon>
        <taxon>Streptosporangiaceae</taxon>
        <taxon>Nonomuraea</taxon>
    </lineage>
</organism>